<dbReference type="PROSITE" id="PS01129">
    <property type="entry name" value="PSI_RLU"/>
    <property type="match status" value="1"/>
</dbReference>
<accession>A0AA36J113</accession>
<dbReference type="InterPro" id="IPR006224">
    <property type="entry name" value="PsdUridine_synth_RluA-like_CS"/>
</dbReference>
<dbReference type="SUPFAM" id="SSF52047">
    <property type="entry name" value="RNI-like"/>
    <property type="match status" value="1"/>
</dbReference>
<evidence type="ECO:0000259" key="3">
    <source>
        <dbReference type="Pfam" id="PF00849"/>
    </source>
</evidence>
<feature type="compositionally biased region" description="Low complexity" evidence="2">
    <location>
        <begin position="84"/>
        <end position="93"/>
    </location>
</feature>
<dbReference type="SUPFAM" id="SSF55120">
    <property type="entry name" value="Pseudouridine synthase"/>
    <property type="match status" value="1"/>
</dbReference>
<evidence type="ECO:0000313" key="4">
    <source>
        <dbReference type="EMBL" id="CAJ1396549.1"/>
    </source>
</evidence>
<dbReference type="PANTHER" id="PTHR21600:SF87">
    <property type="entry name" value="RNA PSEUDOURIDYLATE SYNTHASE DOMAIN-CONTAINING PROTEIN 1"/>
    <property type="match status" value="1"/>
</dbReference>
<name>A0AA36J113_9DINO</name>
<dbReference type="Pfam" id="PF00849">
    <property type="entry name" value="PseudoU_synth_2"/>
    <property type="match status" value="1"/>
</dbReference>
<dbReference type="EMBL" id="CAUJNA010003236">
    <property type="protein sequence ID" value="CAJ1396549.1"/>
    <property type="molecule type" value="Genomic_DNA"/>
</dbReference>
<dbReference type="CDD" id="cd02869">
    <property type="entry name" value="PseudoU_synth_RluA_like"/>
    <property type="match status" value="1"/>
</dbReference>
<dbReference type="GO" id="GO:0000455">
    <property type="term" value="P:enzyme-directed rRNA pseudouridine synthesis"/>
    <property type="evidence" value="ECO:0007669"/>
    <property type="project" value="TreeGrafter"/>
</dbReference>
<dbReference type="GO" id="GO:0003723">
    <property type="term" value="F:RNA binding"/>
    <property type="evidence" value="ECO:0007669"/>
    <property type="project" value="InterPro"/>
</dbReference>
<dbReference type="AlphaFoldDB" id="A0AA36J113"/>
<dbReference type="Gene3D" id="3.30.2350.10">
    <property type="entry name" value="Pseudouridine synthase"/>
    <property type="match status" value="1"/>
</dbReference>
<organism evidence="4 5">
    <name type="scientific">Effrenium voratum</name>
    <dbReference type="NCBI Taxonomy" id="2562239"/>
    <lineage>
        <taxon>Eukaryota</taxon>
        <taxon>Sar</taxon>
        <taxon>Alveolata</taxon>
        <taxon>Dinophyceae</taxon>
        <taxon>Suessiales</taxon>
        <taxon>Symbiodiniaceae</taxon>
        <taxon>Effrenium</taxon>
    </lineage>
</organism>
<feature type="compositionally biased region" description="Acidic residues" evidence="2">
    <location>
        <begin position="582"/>
        <end position="595"/>
    </location>
</feature>
<comment type="similarity">
    <text evidence="1">Belongs to the pseudouridine synthase RluA family.</text>
</comment>
<reference evidence="4" key="1">
    <citation type="submission" date="2023-08" db="EMBL/GenBank/DDBJ databases">
        <authorList>
            <person name="Chen Y."/>
            <person name="Shah S."/>
            <person name="Dougan E. K."/>
            <person name="Thang M."/>
            <person name="Chan C."/>
        </authorList>
    </citation>
    <scope>NUCLEOTIDE SEQUENCE</scope>
</reference>
<evidence type="ECO:0000313" key="5">
    <source>
        <dbReference type="Proteomes" id="UP001178507"/>
    </source>
</evidence>
<evidence type="ECO:0000256" key="2">
    <source>
        <dbReference type="SAM" id="MobiDB-lite"/>
    </source>
</evidence>
<feature type="domain" description="Pseudouridine synthase RsuA/RluA-like" evidence="3">
    <location>
        <begin position="694"/>
        <end position="823"/>
    </location>
</feature>
<sequence>MADIGGFRYGHEPMEREDAFLPRIPQGSTPGASDRLAFRRSQPDRLALLETIKRNRRRLRASDDYGLLEQHEEEQRTYRPRPAPSRATPRSRALALEPLPPRVRPLAPNADGAVLEDEGFAALVDDVDQHVVSPSGCSLSYSGGEEARWVSHALEQLPAAQGHCRHCQAELDTETSLHRKGTFCSMVCFGAFALEAMEFHQACRPFLAPMSDLGLFLEKATGVGRNGKPTTILQPGFRFHHHCTVTIRISVFSEISGGVDEPKNAEQHGVREEDLPTLLAVHVAEGKLREGVTSLDFSRNKLTESGLDCLLKMCSFKSLLVVKLYRNALTDAAAPALAALCHSCPQLSEMHLSHNSFTSIGTQAIVDAALSAEKLQELPLWLRLERNRVEQPQRLLDSWGRRSVCRVTEHCRRQSCSLGKRVHVPHFTNQEATPESMQPWHRVDPATSWDLPPGCWDSQRCSWSTSGYAPCASQARCTKREKPAFSAPRDSLLAKNDVARWLTPGAAEPWEMDEGLKHRVMDIAAAWERVQVQGAPEAKSDSDTQSTEAEEAKVSPRNTLAWLRMDGTTRAQIINMVEEPEIDFDSEESDWDEPAESNLEGTELEAEEPSEEALVDESAVAAAMDAQEPRIVYTGTGFFLLFKPPKCVCDPHNTSIGVGRFVNQLGIDDTDAVLKKRLIEMGSLLGSASSSGESSSLPKRSSQAICHRLDSPTSGLLLVGNEPATLEDLLRQRNQRRWCKDYVCLMHGWLPPRQVEGTVKFKLRTEREGYGYRTFVDEDWGLPAITHYAALRHYKCKQSARPFTLMMLRIVTGRTHQIRVHINKLGVMAGLKTPGIAGDAKYLDSMAFAADVALFQRASRAMAKDVEPRLCLHACSLGFRVRLPSRSHITVKCGLPRDMASVIRHELIEEPRSNAAGPLAESGSWIIRRGLDHQAWSKGLRSRCALDQGLLLTAGLGRRLPQERGTHLCPTGWGVARCLWRFGQISRRRSRDD</sequence>
<evidence type="ECO:0000256" key="1">
    <source>
        <dbReference type="ARBA" id="ARBA00010876"/>
    </source>
</evidence>
<dbReference type="Proteomes" id="UP001178507">
    <property type="component" value="Unassembled WGS sequence"/>
</dbReference>
<comment type="caution">
    <text evidence="4">The sequence shown here is derived from an EMBL/GenBank/DDBJ whole genome shotgun (WGS) entry which is preliminary data.</text>
</comment>
<dbReference type="PANTHER" id="PTHR21600">
    <property type="entry name" value="MITOCHONDRIAL RNA PSEUDOURIDINE SYNTHASE"/>
    <property type="match status" value="1"/>
</dbReference>
<feature type="region of interest" description="Disordered" evidence="2">
    <location>
        <begin position="533"/>
        <end position="554"/>
    </location>
</feature>
<feature type="region of interest" description="Disordered" evidence="2">
    <location>
        <begin position="582"/>
        <end position="610"/>
    </location>
</feature>
<proteinExistence type="inferred from homology"/>
<protein>
    <recommendedName>
        <fullName evidence="3">Pseudouridine synthase RsuA/RluA-like domain-containing protein</fullName>
    </recommendedName>
</protein>
<dbReference type="InterPro" id="IPR006145">
    <property type="entry name" value="PsdUridine_synth_RsuA/RluA"/>
</dbReference>
<keyword evidence="5" id="KW-1185">Reference proteome</keyword>
<gene>
    <name evidence="4" type="ORF">EVOR1521_LOCUS20764</name>
</gene>
<dbReference type="InterPro" id="IPR032675">
    <property type="entry name" value="LRR_dom_sf"/>
</dbReference>
<dbReference type="GO" id="GO:0009982">
    <property type="term" value="F:pseudouridine synthase activity"/>
    <property type="evidence" value="ECO:0007669"/>
    <property type="project" value="InterPro"/>
</dbReference>
<dbReference type="Gene3D" id="3.80.10.10">
    <property type="entry name" value="Ribonuclease Inhibitor"/>
    <property type="match status" value="1"/>
</dbReference>
<feature type="region of interest" description="Disordered" evidence="2">
    <location>
        <begin position="66"/>
        <end position="93"/>
    </location>
</feature>
<dbReference type="InterPro" id="IPR050188">
    <property type="entry name" value="RluA_PseudoU_synthase"/>
</dbReference>
<dbReference type="InterPro" id="IPR020103">
    <property type="entry name" value="PsdUridine_synth_cat_dom_sf"/>
</dbReference>